<evidence type="ECO:0000313" key="2">
    <source>
        <dbReference type="EMBL" id="EGK07010.1"/>
    </source>
</evidence>
<name>F5S9Q1_KINKI</name>
<gene>
    <name evidence="2" type="ORF">HMPREF0476_1934</name>
</gene>
<keyword evidence="1" id="KW-0812">Transmembrane</keyword>
<proteinExistence type="predicted"/>
<comment type="caution">
    <text evidence="2">The sequence shown here is derived from an EMBL/GenBank/DDBJ whole genome shotgun (WGS) entry which is preliminary data.</text>
</comment>
<evidence type="ECO:0000256" key="1">
    <source>
        <dbReference type="SAM" id="Phobius"/>
    </source>
</evidence>
<dbReference type="AlphaFoldDB" id="F5S9Q1"/>
<dbReference type="Proteomes" id="UP000004207">
    <property type="component" value="Unassembled WGS sequence"/>
</dbReference>
<organism evidence="2 3">
    <name type="scientific">Kingella kingae ATCC 23330</name>
    <dbReference type="NCBI Taxonomy" id="887327"/>
    <lineage>
        <taxon>Bacteria</taxon>
        <taxon>Pseudomonadati</taxon>
        <taxon>Pseudomonadota</taxon>
        <taxon>Betaproteobacteria</taxon>
        <taxon>Neisseriales</taxon>
        <taxon>Neisseriaceae</taxon>
        <taxon>Kingella</taxon>
    </lineage>
</organism>
<accession>F5S9Q1</accession>
<keyword evidence="1" id="KW-1133">Transmembrane helix</keyword>
<dbReference type="EMBL" id="AFHS01000066">
    <property type="protein sequence ID" value="EGK07010.1"/>
    <property type="molecule type" value="Genomic_DNA"/>
</dbReference>
<feature type="transmembrane region" description="Helical" evidence="1">
    <location>
        <begin position="18"/>
        <end position="39"/>
    </location>
</feature>
<keyword evidence="3" id="KW-1185">Reference proteome</keyword>
<keyword evidence="1" id="KW-0472">Membrane</keyword>
<sequence>MIDAKCRLLVFRVQFRLFYLQAALLYKKAACTFSLTFYIDKSK</sequence>
<dbReference type="HOGENOM" id="CLU_3234772_0_0_4"/>
<reference evidence="2 3" key="1">
    <citation type="submission" date="2011-04" db="EMBL/GenBank/DDBJ databases">
        <authorList>
            <person name="Muzny D."/>
            <person name="Qin X."/>
            <person name="Deng J."/>
            <person name="Jiang H."/>
            <person name="Liu Y."/>
            <person name="Qu J."/>
            <person name="Song X.-Z."/>
            <person name="Zhang L."/>
            <person name="Thornton R."/>
            <person name="Coyle M."/>
            <person name="Francisco L."/>
            <person name="Jackson L."/>
            <person name="Javaid M."/>
            <person name="Korchina V."/>
            <person name="Kovar C."/>
            <person name="Mata R."/>
            <person name="Mathew T."/>
            <person name="Ngo R."/>
            <person name="Nguyen L."/>
            <person name="Nguyen N."/>
            <person name="Okwuonu G."/>
            <person name="Ongeri F."/>
            <person name="Pham C."/>
            <person name="Simmons D."/>
            <person name="Wilczek-Boney K."/>
            <person name="Hale W."/>
            <person name="Jakkamsetti A."/>
            <person name="Pham P."/>
            <person name="Ruth R."/>
            <person name="San Lucas F."/>
            <person name="Warren J."/>
            <person name="Zhang J."/>
            <person name="Zhao Z."/>
            <person name="Zhou C."/>
            <person name="Zhu D."/>
            <person name="Lee S."/>
            <person name="Bess C."/>
            <person name="Blankenburg K."/>
            <person name="Forbes L."/>
            <person name="Fu Q."/>
            <person name="Gubbala S."/>
            <person name="Hirani K."/>
            <person name="Jayaseelan J.C."/>
            <person name="Lara F."/>
            <person name="Munidasa M."/>
            <person name="Palculict T."/>
            <person name="Patil S."/>
            <person name="Pu L.-L."/>
            <person name="Saada N."/>
            <person name="Tang L."/>
            <person name="Weissenberger G."/>
            <person name="Zhu Y."/>
            <person name="Hemphill L."/>
            <person name="Shang Y."/>
            <person name="Youmans B."/>
            <person name="Ayvaz T."/>
            <person name="Ross M."/>
            <person name="Santibanez J."/>
            <person name="Aqrawi P."/>
            <person name="Gross S."/>
            <person name="Joshi V."/>
            <person name="Fowler G."/>
            <person name="Nazareth L."/>
            <person name="Reid J."/>
            <person name="Worley K."/>
            <person name="Petrosino J."/>
            <person name="Highlander S."/>
            <person name="Gibbs R."/>
        </authorList>
    </citation>
    <scope>NUCLEOTIDE SEQUENCE [LARGE SCALE GENOMIC DNA]</scope>
    <source>
        <strain evidence="2 3">ATCC 23330</strain>
    </source>
</reference>
<evidence type="ECO:0000313" key="3">
    <source>
        <dbReference type="Proteomes" id="UP000004207"/>
    </source>
</evidence>
<protein>
    <submittedName>
        <fullName evidence="2">Uncharacterized protein</fullName>
    </submittedName>
</protein>